<keyword evidence="1" id="KW-0808">Transferase</keyword>
<dbReference type="InterPro" id="IPR036397">
    <property type="entry name" value="RNaseH_sf"/>
</dbReference>
<dbReference type="AlphaFoldDB" id="A0A8D8SVK0"/>
<dbReference type="GO" id="GO:0003676">
    <property type="term" value="F:nucleic acid binding"/>
    <property type="evidence" value="ECO:0007669"/>
    <property type="project" value="InterPro"/>
</dbReference>
<evidence type="ECO:0000313" key="1">
    <source>
        <dbReference type="EMBL" id="CAG6675481.1"/>
    </source>
</evidence>
<dbReference type="GO" id="GO:0032259">
    <property type="term" value="P:methylation"/>
    <property type="evidence" value="ECO:0007669"/>
    <property type="project" value="UniProtKB-KW"/>
</dbReference>
<dbReference type="PANTHER" id="PTHR46060:SF1">
    <property type="entry name" value="MARINER MOS1 TRANSPOSASE-LIKE PROTEIN"/>
    <property type="match status" value="1"/>
</dbReference>
<dbReference type="InterPro" id="IPR052709">
    <property type="entry name" value="Transposase-MT_Hybrid"/>
</dbReference>
<organism evidence="1">
    <name type="scientific">Cacopsylla melanoneura</name>
    <dbReference type="NCBI Taxonomy" id="428564"/>
    <lineage>
        <taxon>Eukaryota</taxon>
        <taxon>Metazoa</taxon>
        <taxon>Ecdysozoa</taxon>
        <taxon>Arthropoda</taxon>
        <taxon>Hexapoda</taxon>
        <taxon>Insecta</taxon>
        <taxon>Pterygota</taxon>
        <taxon>Neoptera</taxon>
        <taxon>Paraneoptera</taxon>
        <taxon>Hemiptera</taxon>
        <taxon>Sternorrhyncha</taxon>
        <taxon>Psylloidea</taxon>
        <taxon>Psyllidae</taxon>
        <taxon>Psyllinae</taxon>
        <taxon>Cacopsylla</taxon>
    </lineage>
</organism>
<protein>
    <submittedName>
        <fullName evidence="1">Histone-lysine N-methyltransferase SETMAR</fullName>
    </submittedName>
</protein>
<proteinExistence type="predicted"/>
<reference evidence="1" key="1">
    <citation type="submission" date="2021-05" db="EMBL/GenBank/DDBJ databases">
        <authorList>
            <person name="Alioto T."/>
            <person name="Alioto T."/>
            <person name="Gomez Garrido J."/>
        </authorList>
    </citation>
    <scope>NUCLEOTIDE SEQUENCE</scope>
</reference>
<dbReference type="EMBL" id="HBUF01236810">
    <property type="protein sequence ID" value="CAG6675481.1"/>
    <property type="molecule type" value="Transcribed_RNA"/>
</dbReference>
<keyword evidence="1" id="KW-0489">Methyltransferase</keyword>
<sequence>MGISYFTVISQLLTRFDDKLNETRPHLVKKKNLVFHENAPAHSSAVVAAKFNQLGYELSPRPPYSPNLAPCNYFLFPNLNIWLRERSFTSKDFALSKIKQYFDGFAGIYLLEGLKKW</sequence>
<dbReference type="PANTHER" id="PTHR46060">
    <property type="entry name" value="MARINER MOS1 TRANSPOSASE-LIKE PROTEIN"/>
    <property type="match status" value="1"/>
</dbReference>
<dbReference type="GO" id="GO:0008168">
    <property type="term" value="F:methyltransferase activity"/>
    <property type="evidence" value="ECO:0007669"/>
    <property type="project" value="UniProtKB-KW"/>
</dbReference>
<dbReference type="Gene3D" id="3.30.420.10">
    <property type="entry name" value="Ribonuclease H-like superfamily/Ribonuclease H"/>
    <property type="match status" value="1"/>
</dbReference>
<accession>A0A8D8SVK0</accession>
<name>A0A8D8SVK0_9HEMI</name>